<keyword evidence="4" id="KW-1185">Reference proteome</keyword>
<dbReference type="AlphaFoldDB" id="A0A9D4EQX1"/>
<dbReference type="Proteomes" id="UP000828390">
    <property type="component" value="Unassembled WGS sequence"/>
</dbReference>
<feature type="region of interest" description="Disordered" evidence="1">
    <location>
        <begin position="665"/>
        <end position="690"/>
    </location>
</feature>
<reference evidence="3" key="2">
    <citation type="submission" date="2020-11" db="EMBL/GenBank/DDBJ databases">
        <authorList>
            <person name="McCartney M.A."/>
            <person name="Auch B."/>
            <person name="Kono T."/>
            <person name="Mallez S."/>
            <person name="Becker A."/>
            <person name="Gohl D.M."/>
            <person name="Silverstein K.A.T."/>
            <person name="Koren S."/>
            <person name="Bechman K.B."/>
            <person name="Herman A."/>
            <person name="Abrahante J.E."/>
            <person name="Garbe J."/>
        </authorList>
    </citation>
    <scope>NUCLEOTIDE SEQUENCE</scope>
    <source>
        <strain evidence="3">Duluth1</strain>
        <tissue evidence="3">Whole animal</tissue>
    </source>
</reference>
<evidence type="ECO:0000313" key="4">
    <source>
        <dbReference type="Proteomes" id="UP000828390"/>
    </source>
</evidence>
<evidence type="ECO:0000256" key="2">
    <source>
        <dbReference type="SAM" id="Phobius"/>
    </source>
</evidence>
<protein>
    <submittedName>
        <fullName evidence="3">Uncharacterized protein</fullName>
    </submittedName>
</protein>
<feature type="region of interest" description="Disordered" evidence="1">
    <location>
        <begin position="868"/>
        <end position="916"/>
    </location>
</feature>
<organism evidence="3 4">
    <name type="scientific">Dreissena polymorpha</name>
    <name type="common">Zebra mussel</name>
    <name type="synonym">Mytilus polymorpha</name>
    <dbReference type="NCBI Taxonomy" id="45954"/>
    <lineage>
        <taxon>Eukaryota</taxon>
        <taxon>Metazoa</taxon>
        <taxon>Spiralia</taxon>
        <taxon>Lophotrochozoa</taxon>
        <taxon>Mollusca</taxon>
        <taxon>Bivalvia</taxon>
        <taxon>Autobranchia</taxon>
        <taxon>Heteroconchia</taxon>
        <taxon>Euheterodonta</taxon>
        <taxon>Imparidentia</taxon>
        <taxon>Neoheterodontei</taxon>
        <taxon>Myida</taxon>
        <taxon>Dreissenoidea</taxon>
        <taxon>Dreissenidae</taxon>
        <taxon>Dreissena</taxon>
    </lineage>
</organism>
<keyword evidence="2" id="KW-1133">Transmembrane helix</keyword>
<comment type="caution">
    <text evidence="3">The sequence shown here is derived from an EMBL/GenBank/DDBJ whole genome shotgun (WGS) entry which is preliminary data.</text>
</comment>
<dbReference type="EMBL" id="JAIWYP010000008">
    <property type="protein sequence ID" value="KAH3784707.1"/>
    <property type="molecule type" value="Genomic_DNA"/>
</dbReference>
<evidence type="ECO:0000313" key="3">
    <source>
        <dbReference type="EMBL" id="KAH3784707.1"/>
    </source>
</evidence>
<reference evidence="3" key="1">
    <citation type="journal article" date="2019" name="bioRxiv">
        <title>The Genome of the Zebra Mussel, Dreissena polymorpha: A Resource for Invasive Species Research.</title>
        <authorList>
            <person name="McCartney M.A."/>
            <person name="Auch B."/>
            <person name="Kono T."/>
            <person name="Mallez S."/>
            <person name="Zhang Y."/>
            <person name="Obille A."/>
            <person name="Becker A."/>
            <person name="Abrahante J.E."/>
            <person name="Garbe J."/>
            <person name="Badalamenti J.P."/>
            <person name="Herman A."/>
            <person name="Mangelson H."/>
            <person name="Liachko I."/>
            <person name="Sullivan S."/>
            <person name="Sone E.D."/>
            <person name="Koren S."/>
            <person name="Silverstein K.A.T."/>
            <person name="Beckman K.B."/>
            <person name="Gohl D.M."/>
        </authorList>
    </citation>
    <scope>NUCLEOTIDE SEQUENCE</scope>
    <source>
        <strain evidence="3">Duluth1</strain>
        <tissue evidence="3">Whole animal</tissue>
    </source>
</reference>
<keyword evidence="2" id="KW-0472">Membrane</keyword>
<gene>
    <name evidence="3" type="ORF">DPMN_162671</name>
</gene>
<proteinExistence type="predicted"/>
<accession>A0A9D4EQX1</accession>
<sequence length="916" mass="102396">MMSCVGSKSRSPGPQLIRVNFESPNVLTSIPGFREITGNLSPDSLGVIIRRPLDREDMRLLDFRPNPMLLAEAFGKGMKSMMKGWGVDSHERWGEGPYAQDLISDLEADITACWEELQVRMREPLPLFTKPQVPINQPIIYNQPATLASINQHSMYNQPANLVPIYQPSMYNQPATLVPINQPVQNQPANQVPINQPVQNQPANLVPIYQPSMYNQPATLVPINQPVQNQPANPVPINPPSLPNQQATLALINPPVIPSLPIALLPATTPNPATRDVITRIPKTLQFDGRSNWPVFRGKFERYANLHQWSDDECADGLVWCLVGKAADFYAVLTDGRKTVPYKELLHRLEERFDAKELPATAQGRFQAISQGWSDRVLTLATKAFRDLPQTYATEQAVAKFCYGLHDKEARLQSIGEAIEKIRMFHHIQFACAPTQETEQEESRWVHEVKKAPTADEVSVSAVDKLTQVVEKLLDAVERLSNSFGSSAVDPVVRQPGKPSGTGGTTTNARLCILRVWVAEVYVGIGTKIQKSALRDRIAADMVPTGDISMPSRCVGPTGSGSCKPARSGFPDVHDACQMSSVIQGWSLARALKETMEILCAMMHFAYNGCTGSLRKQPAERRQKLPREGKLARQLERWPGRPLEIEPNRPSDMWIRLMSLRRTAGSVRPDTESPRVTTEGSAHPDTELPRTKEGRMNFEGLLGRWKLGWRPPELSLVVTLKAAAVVVVVVVEVVVVVVVVAEVVVVVVVVVVVKAYAEYKIPFESLSFLPWVRLYDYHDGGGPRGEKWEECNVAQKERSDESWPACRPDFEGHYYFIGEKWEECCATTNRYICTVSCARDVEFQGCLASVTVYYVFAWKLPFRDVDEPTSVPDEPTSVPDEPTSVPDEPTREADKFPRRRRGRLVPSRRGFQSMPM</sequence>
<feature type="transmembrane region" description="Helical" evidence="2">
    <location>
        <begin position="722"/>
        <end position="753"/>
    </location>
</feature>
<keyword evidence="2" id="KW-0812">Transmembrane</keyword>
<name>A0A9D4EQX1_DREPO</name>
<evidence type="ECO:0000256" key="1">
    <source>
        <dbReference type="SAM" id="MobiDB-lite"/>
    </source>
</evidence>